<keyword evidence="4 6" id="KW-0012">Acyltransferase</keyword>
<dbReference type="InterPro" id="IPR020613">
    <property type="entry name" value="Thiolase_CS"/>
</dbReference>
<evidence type="ECO:0000256" key="3">
    <source>
        <dbReference type="ARBA" id="ARBA00022679"/>
    </source>
</evidence>
<dbReference type="PANTHER" id="PTHR18919:SF107">
    <property type="entry name" value="ACETYL-COA ACETYLTRANSFERASE, CYTOSOLIC"/>
    <property type="match status" value="1"/>
</dbReference>
<reference evidence="10" key="1">
    <citation type="journal article" date="2019" name="Int. J. Syst. Evol. Microbiol.">
        <title>The Global Catalogue of Microorganisms (GCM) 10K type strain sequencing project: providing services to taxonomists for standard genome sequencing and annotation.</title>
        <authorList>
            <consortium name="The Broad Institute Genomics Platform"/>
            <consortium name="The Broad Institute Genome Sequencing Center for Infectious Disease"/>
            <person name="Wu L."/>
            <person name="Ma J."/>
        </authorList>
    </citation>
    <scope>NUCLEOTIDE SEQUENCE [LARGE SCALE GENOMIC DNA]</scope>
    <source>
        <strain evidence="10">CCUG 53915</strain>
    </source>
</reference>
<dbReference type="Pfam" id="PF00108">
    <property type="entry name" value="Thiolase_N"/>
    <property type="match status" value="1"/>
</dbReference>
<dbReference type="PANTHER" id="PTHR18919">
    <property type="entry name" value="ACETYL-COA C-ACYLTRANSFERASE"/>
    <property type="match status" value="1"/>
</dbReference>
<evidence type="ECO:0000259" key="7">
    <source>
        <dbReference type="Pfam" id="PF00108"/>
    </source>
</evidence>
<dbReference type="Gene3D" id="3.40.47.10">
    <property type="match status" value="2"/>
</dbReference>
<evidence type="ECO:0000256" key="2">
    <source>
        <dbReference type="ARBA" id="ARBA00012705"/>
    </source>
</evidence>
<protein>
    <recommendedName>
        <fullName evidence="2">acetyl-CoA C-acetyltransferase</fullName>
        <ecNumber evidence="2">2.3.1.9</ecNumber>
    </recommendedName>
    <alternativeName>
        <fullName evidence="5">Acetoacetyl-CoA thiolase</fullName>
    </alternativeName>
</protein>
<keyword evidence="3 6" id="KW-0808">Transferase</keyword>
<dbReference type="EMBL" id="JBHTLT010000049">
    <property type="protein sequence ID" value="MFD1205676.1"/>
    <property type="molecule type" value="Genomic_DNA"/>
</dbReference>
<proteinExistence type="inferred from homology"/>
<organism evidence="9 10">
    <name type="scientific">Sporosarcina contaminans</name>
    <dbReference type="NCBI Taxonomy" id="633403"/>
    <lineage>
        <taxon>Bacteria</taxon>
        <taxon>Bacillati</taxon>
        <taxon>Bacillota</taxon>
        <taxon>Bacilli</taxon>
        <taxon>Bacillales</taxon>
        <taxon>Caryophanaceae</taxon>
        <taxon>Sporosarcina</taxon>
    </lineage>
</organism>
<evidence type="ECO:0000313" key="9">
    <source>
        <dbReference type="EMBL" id="MFD1205676.1"/>
    </source>
</evidence>
<name>A0ABW3TXW6_9BACL</name>
<dbReference type="RefSeq" id="WP_381480921.1">
    <property type="nucleotide sequence ID" value="NZ_JBHTLT010000049.1"/>
</dbReference>
<dbReference type="InterPro" id="IPR020617">
    <property type="entry name" value="Thiolase_C"/>
</dbReference>
<evidence type="ECO:0000256" key="5">
    <source>
        <dbReference type="ARBA" id="ARBA00030755"/>
    </source>
</evidence>
<comment type="similarity">
    <text evidence="1 6">Belongs to the thiolase-like superfamily. Thiolase family.</text>
</comment>
<dbReference type="NCBIfam" id="TIGR01930">
    <property type="entry name" value="AcCoA-C-Actrans"/>
    <property type="match status" value="1"/>
</dbReference>
<comment type="caution">
    <text evidence="9">The sequence shown here is derived from an EMBL/GenBank/DDBJ whole genome shotgun (WGS) entry which is preliminary data.</text>
</comment>
<feature type="domain" description="Thiolase C-terminal" evidence="8">
    <location>
        <begin position="273"/>
        <end position="393"/>
    </location>
</feature>
<dbReference type="EC" id="2.3.1.9" evidence="2"/>
<dbReference type="SUPFAM" id="SSF53901">
    <property type="entry name" value="Thiolase-like"/>
    <property type="match status" value="2"/>
</dbReference>
<dbReference type="InterPro" id="IPR016039">
    <property type="entry name" value="Thiolase-like"/>
</dbReference>
<dbReference type="PROSITE" id="PS00737">
    <property type="entry name" value="THIOLASE_2"/>
    <property type="match status" value="1"/>
</dbReference>
<dbReference type="PIRSF" id="PIRSF000429">
    <property type="entry name" value="Ac-CoA_Ac_transf"/>
    <property type="match status" value="1"/>
</dbReference>
<sequence>MMRTVILDGARTPFGKFGGGLSSKSASDLGGIAIKEALYRSGVAVQEVDEVIMGTVLQAGQGQIPSRQAATKAGLPWSVKTETINKVCASGMRSVTLADQLIRLGDEEVIVAGGMESMSNAPYYLPKGRFGLKMGDAQLLDGMIYDGLSCAFSPERVHMGTYGNQTANSFSLTREQQDEWSLRSHERALAAMEEGKFMEEIVAVEIPQRKGDAIQVDADEAPRKDTSLESLAKLRPAFDKDGTITAGNAPGVNDGACALVLMSEERAKKEGKQPLATIIDHAEVAVEPENFPQTPGLVINELLEKTGKQLADIDLFEINEAFAAVALVSSQIAELDPEKVNVNGGAVALGHPIGASGTRIILTLAYELKRRGGGIGIAAICSGGGQGDAIMIEVK</sequence>
<dbReference type="Pfam" id="PF02803">
    <property type="entry name" value="Thiolase_C"/>
    <property type="match status" value="1"/>
</dbReference>
<evidence type="ECO:0000259" key="8">
    <source>
        <dbReference type="Pfam" id="PF02803"/>
    </source>
</evidence>
<evidence type="ECO:0000256" key="6">
    <source>
        <dbReference type="RuleBase" id="RU003557"/>
    </source>
</evidence>
<feature type="domain" description="Thiolase N-terminal" evidence="7">
    <location>
        <begin position="5"/>
        <end position="265"/>
    </location>
</feature>
<evidence type="ECO:0000313" key="10">
    <source>
        <dbReference type="Proteomes" id="UP001597231"/>
    </source>
</evidence>
<dbReference type="InterPro" id="IPR020616">
    <property type="entry name" value="Thiolase_N"/>
</dbReference>
<dbReference type="PROSITE" id="PS00098">
    <property type="entry name" value="THIOLASE_1"/>
    <property type="match status" value="1"/>
</dbReference>
<dbReference type="Proteomes" id="UP001597231">
    <property type="component" value="Unassembled WGS sequence"/>
</dbReference>
<dbReference type="NCBIfam" id="NF006086">
    <property type="entry name" value="PRK08235.1"/>
    <property type="match status" value="1"/>
</dbReference>
<dbReference type="InterPro" id="IPR020615">
    <property type="entry name" value="Thiolase_acyl_enz_int_AS"/>
</dbReference>
<evidence type="ECO:0000256" key="1">
    <source>
        <dbReference type="ARBA" id="ARBA00010982"/>
    </source>
</evidence>
<dbReference type="PROSITE" id="PS00099">
    <property type="entry name" value="THIOLASE_3"/>
    <property type="match status" value="1"/>
</dbReference>
<dbReference type="GO" id="GO:0003985">
    <property type="term" value="F:acetyl-CoA C-acetyltransferase activity"/>
    <property type="evidence" value="ECO:0007669"/>
    <property type="project" value="UniProtKB-EC"/>
</dbReference>
<dbReference type="CDD" id="cd00751">
    <property type="entry name" value="thiolase"/>
    <property type="match status" value="1"/>
</dbReference>
<evidence type="ECO:0000256" key="4">
    <source>
        <dbReference type="ARBA" id="ARBA00023315"/>
    </source>
</evidence>
<keyword evidence="10" id="KW-1185">Reference proteome</keyword>
<dbReference type="InterPro" id="IPR002155">
    <property type="entry name" value="Thiolase"/>
</dbReference>
<dbReference type="InterPro" id="IPR020610">
    <property type="entry name" value="Thiolase_AS"/>
</dbReference>
<gene>
    <name evidence="9" type="ORF">ACFQ38_11250</name>
</gene>
<accession>A0ABW3TXW6</accession>